<organism evidence="2 3">
    <name type="scientific">Zizania palustris</name>
    <name type="common">Northern wild rice</name>
    <dbReference type="NCBI Taxonomy" id="103762"/>
    <lineage>
        <taxon>Eukaryota</taxon>
        <taxon>Viridiplantae</taxon>
        <taxon>Streptophyta</taxon>
        <taxon>Embryophyta</taxon>
        <taxon>Tracheophyta</taxon>
        <taxon>Spermatophyta</taxon>
        <taxon>Magnoliopsida</taxon>
        <taxon>Liliopsida</taxon>
        <taxon>Poales</taxon>
        <taxon>Poaceae</taxon>
        <taxon>BOP clade</taxon>
        <taxon>Oryzoideae</taxon>
        <taxon>Oryzeae</taxon>
        <taxon>Zizaniinae</taxon>
        <taxon>Zizania</taxon>
    </lineage>
</organism>
<evidence type="ECO:0000313" key="2">
    <source>
        <dbReference type="EMBL" id="KAG8069119.1"/>
    </source>
</evidence>
<reference evidence="2" key="1">
    <citation type="journal article" date="2021" name="bioRxiv">
        <title>Whole Genome Assembly and Annotation of Northern Wild Rice, Zizania palustris L., Supports a Whole Genome Duplication in the Zizania Genus.</title>
        <authorList>
            <person name="Haas M."/>
            <person name="Kono T."/>
            <person name="Macchietto M."/>
            <person name="Millas R."/>
            <person name="McGilp L."/>
            <person name="Shao M."/>
            <person name="Duquette J."/>
            <person name="Hirsch C.N."/>
            <person name="Kimball J."/>
        </authorList>
    </citation>
    <scope>NUCLEOTIDE SEQUENCE</scope>
    <source>
        <tissue evidence="2">Fresh leaf tissue</tissue>
    </source>
</reference>
<proteinExistence type="predicted"/>
<evidence type="ECO:0000256" key="1">
    <source>
        <dbReference type="SAM" id="MobiDB-lite"/>
    </source>
</evidence>
<feature type="region of interest" description="Disordered" evidence="1">
    <location>
        <begin position="1"/>
        <end position="94"/>
    </location>
</feature>
<reference evidence="2" key="2">
    <citation type="submission" date="2021-02" db="EMBL/GenBank/DDBJ databases">
        <authorList>
            <person name="Kimball J.A."/>
            <person name="Haas M.W."/>
            <person name="Macchietto M."/>
            <person name="Kono T."/>
            <person name="Duquette J."/>
            <person name="Shao M."/>
        </authorList>
    </citation>
    <scope>NUCLEOTIDE SEQUENCE</scope>
    <source>
        <tissue evidence="2">Fresh leaf tissue</tissue>
    </source>
</reference>
<sequence>MTSSSEGLRLGAHWLAKPKDELQPPPSKITPSTAKNYSTEGQASGNPPGSAWSSALRDAFGDPSGAKCSRTPPGSLRNQASEIPLDPSGMPRGTLWALSGAFSEHSPEPFGALFRFPSGTPLKHPPVGALV</sequence>
<evidence type="ECO:0000313" key="3">
    <source>
        <dbReference type="Proteomes" id="UP000729402"/>
    </source>
</evidence>
<gene>
    <name evidence="2" type="ORF">GUJ93_ZPchr0005g15398</name>
</gene>
<dbReference type="EMBL" id="JAAALK010000284">
    <property type="protein sequence ID" value="KAG8069119.1"/>
    <property type="molecule type" value="Genomic_DNA"/>
</dbReference>
<feature type="compositionally biased region" description="Polar residues" evidence="1">
    <location>
        <begin position="29"/>
        <end position="53"/>
    </location>
</feature>
<dbReference type="Proteomes" id="UP000729402">
    <property type="component" value="Unassembled WGS sequence"/>
</dbReference>
<protein>
    <submittedName>
        <fullName evidence="2">Uncharacterized protein</fullName>
    </submittedName>
</protein>
<dbReference type="AlphaFoldDB" id="A0A8J5SML9"/>
<keyword evidence="3" id="KW-1185">Reference proteome</keyword>
<accession>A0A8J5SML9</accession>
<comment type="caution">
    <text evidence="2">The sequence shown here is derived from an EMBL/GenBank/DDBJ whole genome shotgun (WGS) entry which is preliminary data.</text>
</comment>
<name>A0A8J5SML9_ZIZPA</name>